<feature type="compositionally biased region" description="Basic and acidic residues" evidence="1">
    <location>
        <begin position="182"/>
        <end position="192"/>
    </location>
</feature>
<evidence type="ECO:0000313" key="3">
    <source>
        <dbReference type="Proteomes" id="UP000887572"/>
    </source>
</evidence>
<keyword evidence="2" id="KW-1133">Transmembrane helix</keyword>
<feature type="compositionally biased region" description="Pro residues" evidence="1">
    <location>
        <begin position="224"/>
        <end position="235"/>
    </location>
</feature>
<feature type="transmembrane region" description="Helical" evidence="2">
    <location>
        <begin position="127"/>
        <end position="151"/>
    </location>
</feature>
<evidence type="ECO:0000313" key="4">
    <source>
        <dbReference type="WBParaSite" id="Gr19_v10_g10573.t1"/>
    </source>
</evidence>
<keyword evidence="3" id="KW-1185">Reference proteome</keyword>
<evidence type="ECO:0000256" key="1">
    <source>
        <dbReference type="SAM" id="MobiDB-lite"/>
    </source>
</evidence>
<protein>
    <submittedName>
        <fullName evidence="4">Uncharacterized protein</fullName>
    </submittedName>
</protein>
<reference evidence="4" key="1">
    <citation type="submission" date="2022-11" db="UniProtKB">
        <authorList>
            <consortium name="WormBaseParasite"/>
        </authorList>
    </citation>
    <scope>IDENTIFICATION</scope>
</reference>
<dbReference type="AlphaFoldDB" id="A0A914GRR9"/>
<keyword evidence="2" id="KW-0472">Membrane</keyword>
<dbReference type="WBParaSite" id="Gr19_v10_g10573.t1">
    <property type="protein sequence ID" value="Gr19_v10_g10573.t1"/>
    <property type="gene ID" value="Gr19_v10_g10573"/>
</dbReference>
<keyword evidence="2" id="KW-0812">Transmembrane</keyword>
<accession>A0A914GRR9</accession>
<name>A0A914GRR9_GLORO</name>
<feature type="compositionally biased region" description="Low complexity" evidence="1">
    <location>
        <begin position="204"/>
        <end position="214"/>
    </location>
</feature>
<dbReference type="Proteomes" id="UP000887572">
    <property type="component" value="Unplaced"/>
</dbReference>
<proteinExistence type="predicted"/>
<organism evidence="3 4">
    <name type="scientific">Globodera rostochiensis</name>
    <name type="common">Golden nematode worm</name>
    <name type="synonym">Heterodera rostochiensis</name>
    <dbReference type="NCBI Taxonomy" id="31243"/>
    <lineage>
        <taxon>Eukaryota</taxon>
        <taxon>Metazoa</taxon>
        <taxon>Ecdysozoa</taxon>
        <taxon>Nematoda</taxon>
        <taxon>Chromadorea</taxon>
        <taxon>Rhabditida</taxon>
        <taxon>Tylenchina</taxon>
        <taxon>Tylenchomorpha</taxon>
        <taxon>Tylenchoidea</taxon>
        <taxon>Heteroderidae</taxon>
        <taxon>Heteroderinae</taxon>
        <taxon>Globodera</taxon>
    </lineage>
</organism>
<evidence type="ECO:0000256" key="2">
    <source>
        <dbReference type="SAM" id="Phobius"/>
    </source>
</evidence>
<feature type="region of interest" description="Disordered" evidence="1">
    <location>
        <begin position="166"/>
        <end position="244"/>
    </location>
</feature>
<sequence length="244" mass="25770">MLFLLSSFSSTSPRVGGLGVVDNSLTEVLPEYQEYKKMQQQQQLLSSTTLSSLLTSSSSSSSSSPLYATLSATLSTATASVATKPVIQTMYSDSLDVSGVGTGIGDLITSLCINVGGEGANSGCGSVWIWTRVFCYLAILLTILCGILYAIRSIYSLKSAITRQRNNNNNQTNDGQSTNRADPAHLSRDEQVLSRMLPGGPDPTATTSTTNSSAVDEFAESSSWPPPPPPPPIPYPRFDGGQSG</sequence>